<dbReference type="AlphaFoldDB" id="A0A4Q7ZNC3"/>
<reference evidence="3 4" key="1">
    <citation type="submission" date="2019-02" db="EMBL/GenBank/DDBJ databases">
        <title>Sequencing the genomes of 1000 actinobacteria strains.</title>
        <authorList>
            <person name="Klenk H.-P."/>
        </authorList>
    </citation>
    <scope>NUCLEOTIDE SEQUENCE [LARGE SCALE GENOMIC DNA]</scope>
    <source>
        <strain evidence="3 4">DSM 45162</strain>
    </source>
</reference>
<feature type="region of interest" description="Disordered" evidence="1">
    <location>
        <begin position="129"/>
        <end position="197"/>
    </location>
</feature>
<dbReference type="Proteomes" id="UP000292564">
    <property type="component" value="Unassembled WGS sequence"/>
</dbReference>
<gene>
    <name evidence="3" type="ORF">EV385_4396</name>
</gene>
<evidence type="ECO:0000313" key="3">
    <source>
        <dbReference type="EMBL" id="RZU52530.1"/>
    </source>
</evidence>
<dbReference type="RefSeq" id="WP_242625003.1">
    <property type="nucleotide sequence ID" value="NZ_SHKY01000001.1"/>
</dbReference>
<keyword evidence="2" id="KW-1133">Transmembrane helix</keyword>
<feature type="transmembrane region" description="Helical" evidence="2">
    <location>
        <begin position="48"/>
        <end position="68"/>
    </location>
</feature>
<evidence type="ECO:0000256" key="1">
    <source>
        <dbReference type="SAM" id="MobiDB-lite"/>
    </source>
</evidence>
<protein>
    <recommendedName>
        <fullName evidence="5">DUF2637 domain-containing protein</fullName>
    </recommendedName>
</protein>
<organism evidence="3 4">
    <name type="scientific">Krasilnikovia cinnamomea</name>
    <dbReference type="NCBI Taxonomy" id="349313"/>
    <lineage>
        <taxon>Bacteria</taxon>
        <taxon>Bacillati</taxon>
        <taxon>Actinomycetota</taxon>
        <taxon>Actinomycetes</taxon>
        <taxon>Micromonosporales</taxon>
        <taxon>Micromonosporaceae</taxon>
        <taxon>Krasilnikovia</taxon>
    </lineage>
</organism>
<dbReference type="EMBL" id="SHKY01000001">
    <property type="protein sequence ID" value="RZU52530.1"/>
    <property type="molecule type" value="Genomic_DNA"/>
</dbReference>
<feature type="transmembrane region" description="Helical" evidence="2">
    <location>
        <begin position="80"/>
        <end position="101"/>
    </location>
</feature>
<name>A0A4Q7ZNC3_9ACTN</name>
<keyword evidence="2" id="KW-0812">Transmembrane</keyword>
<accession>A0A4Q7ZNC3</accession>
<evidence type="ECO:0000313" key="4">
    <source>
        <dbReference type="Proteomes" id="UP000292564"/>
    </source>
</evidence>
<feature type="transmembrane region" description="Helical" evidence="2">
    <location>
        <begin position="12"/>
        <end position="33"/>
    </location>
</feature>
<proteinExistence type="predicted"/>
<evidence type="ECO:0008006" key="5">
    <source>
        <dbReference type="Google" id="ProtNLM"/>
    </source>
</evidence>
<feature type="transmembrane region" description="Helical" evidence="2">
    <location>
        <begin position="107"/>
        <end position="125"/>
    </location>
</feature>
<sequence>MNGLTATRVEGLVLVAILLVVAGFAGAASFTHVHDWTMRHSPAGTGDWFGWANAVISELVPIACALVIRRRRRERASVVYPVFLLLAAVALSLSAQVAVAVPGPSGWLLSAVPALAFLGLAKLVLSTAPPAESEPTSPTAVAATEPRPAESAAPTEPKAAPVPPIGGPTVPAGFLPPLTATEAPHLNGRAVTSGGAR</sequence>
<comment type="caution">
    <text evidence="3">The sequence shown here is derived from an EMBL/GenBank/DDBJ whole genome shotgun (WGS) entry which is preliminary data.</text>
</comment>
<keyword evidence="2" id="KW-0472">Membrane</keyword>
<keyword evidence="4" id="KW-1185">Reference proteome</keyword>
<evidence type="ECO:0000256" key="2">
    <source>
        <dbReference type="SAM" id="Phobius"/>
    </source>
</evidence>